<proteinExistence type="predicted"/>
<evidence type="ECO:0000313" key="1">
    <source>
        <dbReference type="EMBL" id="SDM70972.1"/>
    </source>
</evidence>
<sequence length="180" mass="20549">MKLNKIIILLVLGGLISNSCKTKSEEKIENSSAIKTTKIVYSALHDFEYESNENSVPFYRDSARNALAINAVEFKNKFSSAFVKFTGEGGMYDIKFTSLKELDGESTYVISVDEEQIGKFQNPDTEVDYEINTHLLKNIKLEKDQHIEIKFNSHSNDKIPEGDGFAYSRGRWTEIEFNKK</sequence>
<dbReference type="STRING" id="192904.SAMN04488514_11367"/>
<evidence type="ECO:0000313" key="2">
    <source>
        <dbReference type="Proteomes" id="UP000199440"/>
    </source>
</evidence>
<dbReference type="Proteomes" id="UP000199440">
    <property type="component" value="Unassembled WGS sequence"/>
</dbReference>
<dbReference type="OrthoDB" id="7403807at2"/>
<organism evidence="1 2">
    <name type="scientific">Kriegella aquimaris</name>
    <dbReference type="NCBI Taxonomy" id="192904"/>
    <lineage>
        <taxon>Bacteria</taxon>
        <taxon>Pseudomonadati</taxon>
        <taxon>Bacteroidota</taxon>
        <taxon>Flavobacteriia</taxon>
        <taxon>Flavobacteriales</taxon>
        <taxon>Flavobacteriaceae</taxon>
        <taxon>Kriegella</taxon>
    </lineage>
</organism>
<name>A0A1G9VFF2_9FLAO</name>
<accession>A0A1G9VFF2</accession>
<dbReference type="RefSeq" id="WP_089893714.1">
    <property type="nucleotide sequence ID" value="NZ_FNGV01000013.1"/>
</dbReference>
<dbReference type="EMBL" id="FNGV01000013">
    <property type="protein sequence ID" value="SDM70972.1"/>
    <property type="molecule type" value="Genomic_DNA"/>
</dbReference>
<keyword evidence="2" id="KW-1185">Reference proteome</keyword>
<dbReference type="AlphaFoldDB" id="A0A1G9VFF2"/>
<gene>
    <name evidence="1" type="ORF">SAMN04488514_11367</name>
</gene>
<protein>
    <submittedName>
        <fullName evidence="1">Uncharacterized protein</fullName>
    </submittedName>
</protein>
<reference evidence="1 2" key="1">
    <citation type="submission" date="2016-10" db="EMBL/GenBank/DDBJ databases">
        <authorList>
            <person name="de Groot N.N."/>
        </authorList>
    </citation>
    <scope>NUCLEOTIDE SEQUENCE [LARGE SCALE GENOMIC DNA]</scope>
    <source>
        <strain evidence="1 2">DSM 19886</strain>
    </source>
</reference>